<dbReference type="Pfam" id="PF04616">
    <property type="entry name" value="Glyco_hydro_43"/>
    <property type="match status" value="1"/>
</dbReference>
<dbReference type="EMBL" id="JANBVO010000017">
    <property type="protein sequence ID" value="KAJ9144135.1"/>
    <property type="molecule type" value="Genomic_DNA"/>
</dbReference>
<accession>A0AA38VEG0</accession>
<dbReference type="GO" id="GO:0004553">
    <property type="term" value="F:hydrolase activity, hydrolyzing O-glycosyl compounds"/>
    <property type="evidence" value="ECO:0007669"/>
    <property type="project" value="InterPro"/>
</dbReference>
<keyword evidence="2 4" id="KW-0378">Hydrolase</keyword>
<dbReference type="InterPro" id="IPR023296">
    <property type="entry name" value="Glyco_hydro_beta-prop_sf"/>
</dbReference>
<gene>
    <name evidence="6" type="ORF">NKR23_g6037</name>
</gene>
<dbReference type="Gene3D" id="2.60.120.260">
    <property type="entry name" value="Galactose-binding domain-like"/>
    <property type="match status" value="1"/>
</dbReference>
<dbReference type="InterPro" id="IPR006710">
    <property type="entry name" value="Glyco_hydro_43"/>
</dbReference>
<keyword evidence="3 4" id="KW-0326">Glycosidase</keyword>
<reference evidence="6" key="1">
    <citation type="submission" date="2022-07" db="EMBL/GenBank/DDBJ databases">
        <title>Fungi with potential for degradation of polypropylene.</title>
        <authorList>
            <person name="Gostincar C."/>
        </authorList>
    </citation>
    <scope>NUCLEOTIDE SEQUENCE</scope>
    <source>
        <strain evidence="6">EXF-13308</strain>
    </source>
</reference>
<keyword evidence="5" id="KW-0732">Signal</keyword>
<dbReference type="Gene3D" id="2.115.10.20">
    <property type="entry name" value="Glycosyl hydrolase domain, family 43"/>
    <property type="match status" value="1"/>
</dbReference>
<proteinExistence type="inferred from homology"/>
<evidence type="ECO:0000256" key="4">
    <source>
        <dbReference type="RuleBase" id="RU361187"/>
    </source>
</evidence>
<name>A0AA38VEG0_9PEZI</name>
<evidence type="ECO:0000313" key="7">
    <source>
        <dbReference type="Proteomes" id="UP001174694"/>
    </source>
</evidence>
<feature type="signal peptide" evidence="5">
    <location>
        <begin position="1"/>
        <end position="18"/>
    </location>
</feature>
<comment type="similarity">
    <text evidence="1 4">Belongs to the glycosyl hydrolase 43 family.</text>
</comment>
<evidence type="ECO:0000256" key="5">
    <source>
        <dbReference type="SAM" id="SignalP"/>
    </source>
</evidence>
<evidence type="ECO:0000256" key="2">
    <source>
        <dbReference type="ARBA" id="ARBA00022801"/>
    </source>
</evidence>
<organism evidence="6 7">
    <name type="scientific">Pleurostoma richardsiae</name>
    <dbReference type="NCBI Taxonomy" id="41990"/>
    <lineage>
        <taxon>Eukaryota</taxon>
        <taxon>Fungi</taxon>
        <taxon>Dikarya</taxon>
        <taxon>Ascomycota</taxon>
        <taxon>Pezizomycotina</taxon>
        <taxon>Sordariomycetes</taxon>
        <taxon>Sordariomycetidae</taxon>
        <taxon>Calosphaeriales</taxon>
        <taxon>Pleurostomataceae</taxon>
        <taxon>Pleurostoma</taxon>
    </lineage>
</organism>
<dbReference type="AlphaFoldDB" id="A0AA38VEG0"/>
<evidence type="ECO:0000256" key="3">
    <source>
        <dbReference type="ARBA" id="ARBA00023295"/>
    </source>
</evidence>
<evidence type="ECO:0000256" key="1">
    <source>
        <dbReference type="ARBA" id="ARBA00009865"/>
    </source>
</evidence>
<dbReference type="PANTHER" id="PTHR22925:SF3">
    <property type="entry name" value="GLYCOSYL HYDROLASE FAMILY PROTEIN 43"/>
    <property type="match status" value="1"/>
</dbReference>
<feature type="chain" id="PRO_5041386416" evidence="5">
    <location>
        <begin position="19"/>
        <end position="436"/>
    </location>
</feature>
<sequence>MLFLRFWFASFIASRVYGASWIAPGAVWYDTDGNKIDAHGGGIVKRGDTFYWVGQSASSAETPMMYSSTDLLNWKNLGKQASSVTYMWRPKIAKPNGSFWLYGQQDRYVLSLKSAQMIGGYATSAKVYLPPNDYSYSDTGMFYDEDNQTWYILTSADHNTIQINMINSDGAVGDRIAAFTGGAYEAPGIFKAGGVYFMIVSGKTGWRANPNKVFWATSLSGPWSGGTDIAPEDQNTYGSQNTFELTIKGSQQTTYVYMGDAWDSSGSTGSNYVWLPMSVDTNSHTVTLQYHSMWKVDVNTGVVSYSSSNKRYEAEDAVLSGRSTVIPCGHCVSKRAVHKISPGSEVTFRNVTGTGAFQWLTFHYNVNDPEAGQAHITLNDDVVPTNLSDLNSRAGYQSEIPVQLRLFEGDINTIRVGVTGSKDFEISLDGIALHDD</sequence>
<dbReference type="GO" id="GO:0005975">
    <property type="term" value="P:carbohydrate metabolic process"/>
    <property type="evidence" value="ECO:0007669"/>
    <property type="project" value="InterPro"/>
</dbReference>
<dbReference type="PANTHER" id="PTHR22925">
    <property type="entry name" value="GLYCOSYL HYDROLASE 43 FAMILY MEMBER"/>
    <property type="match status" value="1"/>
</dbReference>
<evidence type="ECO:0000313" key="6">
    <source>
        <dbReference type="EMBL" id="KAJ9144135.1"/>
    </source>
</evidence>
<dbReference type="SUPFAM" id="SSF75005">
    <property type="entry name" value="Arabinanase/levansucrase/invertase"/>
    <property type="match status" value="1"/>
</dbReference>
<keyword evidence="7" id="KW-1185">Reference proteome</keyword>
<comment type="caution">
    <text evidence="6">The sequence shown here is derived from an EMBL/GenBank/DDBJ whole genome shotgun (WGS) entry which is preliminary data.</text>
</comment>
<dbReference type="Proteomes" id="UP001174694">
    <property type="component" value="Unassembled WGS sequence"/>
</dbReference>
<protein>
    <submittedName>
        <fullName evidence="6">Glycosyl hydrolase family 43 protein</fullName>
    </submittedName>
</protein>